<name>G4TS47_SERID</name>
<dbReference type="Pfam" id="PF24097">
    <property type="entry name" value="TMD_POM152"/>
    <property type="match status" value="1"/>
</dbReference>
<dbReference type="InterPro" id="IPR056541">
    <property type="entry name" value="Ig-like_POM152"/>
</dbReference>
<keyword evidence="1" id="KW-0472">Membrane</keyword>
<feature type="domain" description="Nucleoporin POM152 Ig-like" evidence="4">
    <location>
        <begin position="751"/>
        <end position="837"/>
    </location>
</feature>
<feature type="domain" description="Nucleoporin POM152 ninth Ig-like" evidence="6">
    <location>
        <begin position="1074"/>
        <end position="1146"/>
    </location>
</feature>
<comment type="caution">
    <text evidence="7">The sequence shown here is derived from an EMBL/GenBank/DDBJ whole genome shotgun (WGS) entry which is preliminary data.</text>
</comment>
<evidence type="ECO:0000259" key="6">
    <source>
        <dbReference type="Pfam" id="PF24527"/>
    </source>
</evidence>
<organism evidence="7 8">
    <name type="scientific">Serendipita indica (strain DSM 11827)</name>
    <name type="common">Root endophyte fungus</name>
    <name type="synonym">Piriformospora indica</name>
    <dbReference type="NCBI Taxonomy" id="1109443"/>
    <lineage>
        <taxon>Eukaryota</taxon>
        <taxon>Fungi</taxon>
        <taxon>Dikarya</taxon>
        <taxon>Basidiomycota</taxon>
        <taxon>Agaricomycotina</taxon>
        <taxon>Agaricomycetes</taxon>
        <taxon>Sebacinales</taxon>
        <taxon>Serendipitaceae</taxon>
        <taxon>Serendipita</taxon>
    </lineage>
</organism>
<dbReference type="OMA" id="DRSNCKR"/>
<feature type="transmembrane region" description="Helical" evidence="1">
    <location>
        <begin position="48"/>
        <end position="67"/>
    </location>
</feature>
<evidence type="ECO:0000259" key="5">
    <source>
        <dbReference type="Pfam" id="PF24519"/>
    </source>
</evidence>
<dbReference type="InterPro" id="IPR037701">
    <property type="entry name" value="Pom152"/>
</dbReference>
<dbReference type="STRING" id="1109443.G4TS47"/>
<evidence type="ECO:0008006" key="9">
    <source>
        <dbReference type="Google" id="ProtNLM"/>
    </source>
</evidence>
<dbReference type="GO" id="GO:0070762">
    <property type="term" value="C:nuclear pore transmembrane ring"/>
    <property type="evidence" value="ECO:0007669"/>
    <property type="project" value="TreeGrafter"/>
</dbReference>
<dbReference type="AlphaFoldDB" id="G4TS47"/>
<evidence type="ECO:0000313" key="8">
    <source>
        <dbReference type="Proteomes" id="UP000007148"/>
    </source>
</evidence>
<dbReference type="EMBL" id="CAFZ01000283">
    <property type="protein sequence ID" value="CCA74140.1"/>
    <property type="molecule type" value="Genomic_DNA"/>
</dbReference>
<proteinExistence type="predicted"/>
<dbReference type="PANTHER" id="PTHR28206:SF1">
    <property type="entry name" value="NUCLEOPORIN POM152"/>
    <property type="match status" value="1"/>
</dbReference>
<gene>
    <name evidence="7" type="ORF">PIIN_08094</name>
</gene>
<dbReference type="eggNOG" id="ENOG502QQ5B">
    <property type="taxonomic scope" value="Eukaryota"/>
</dbReference>
<feature type="transmembrane region" description="Helical" evidence="1">
    <location>
        <begin position="20"/>
        <end position="42"/>
    </location>
</feature>
<dbReference type="InterPro" id="IPR056544">
    <property type="entry name" value="Ig_POM152"/>
</dbReference>
<keyword evidence="1" id="KW-1133">Transmembrane helix</keyword>
<reference evidence="7 8" key="1">
    <citation type="journal article" date="2011" name="PLoS Pathog.">
        <title>Endophytic Life Strategies Decoded by Genome and Transcriptome Analyses of the Mutualistic Root Symbiont Piriformospora indica.</title>
        <authorList>
            <person name="Zuccaro A."/>
            <person name="Lahrmann U."/>
            <person name="Guldener U."/>
            <person name="Langen G."/>
            <person name="Pfiffi S."/>
            <person name="Biedenkopf D."/>
            <person name="Wong P."/>
            <person name="Samans B."/>
            <person name="Grimm C."/>
            <person name="Basiewicz M."/>
            <person name="Murat C."/>
            <person name="Martin F."/>
            <person name="Kogel K.H."/>
        </authorList>
    </citation>
    <scope>NUCLEOTIDE SEQUENCE [LARGE SCALE GENOMIC DNA]</scope>
    <source>
        <strain evidence="7 8">DSM 11827</strain>
    </source>
</reference>
<evidence type="ECO:0000259" key="4">
    <source>
        <dbReference type="Pfam" id="PF24312"/>
    </source>
</evidence>
<dbReference type="HOGENOM" id="CLU_002415_0_0_1"/>
<dbReference type="Pfam" id="PF23664">
    <property type="entry name" value="Ig_Pom152"/>
    <property type="match status" value="2"/>
</dbReference>
<protein>
    <recommendedName>
        <fullName evidence="9">Nucleoporin Pom152</fullName>
    </recommendedName>
</protein>
<dbReference type="InterPro" id="IPR056543">
    <property type="entry name" value="Ig-like_POM152_9th"/>
</dbReference>
<feature type="domain" description="Nucleoporin POM152 immunoglobulin-like" evidence="2">
    <location>
        <begin position="541"/>
        <end position="640"/>
    </location>
</feature>
<dbReference type="InterPro" id="IPR056540">
    <property type="entry name" value="TMD_POM152"/>
</dbReference>
<dbReference type="Pfam" id="PF24312">
    <property type="entry name" value="Ig-like_POM152"/>
    <property type="match status" value="2"/>
</dbReference>
<dbReference type="GO" id="GO:0006606">
    <property type="term" value="P:protein import into nucleus"/>
    <property type="evidence" value="ECO:0007669"/>
    <property type="project" value="TreeGrafter"/>
</dbReference>
<dbReference type="Pfam" id="PF24519">
    <property type="entry name" value="Ig-like_Pom152_1"/>
    <property type="match status" value="1"/>
</dbReference>
<keyword evidence="1" id="KW-0812">Transmembrane</keyword>
<dbReference type="InParanoid" id="G4TS47"/>
<feature type="domain" description="Nucleoporin POM152 Ig-like" evidence="4">
    <location>
        <begin position="435"/>
        <end position="536"/>
    </location>
</feature>
<evidence type="ECO:0000313" key="7">
    <source>
        <dbReference type="EMBL" id="CCA74140.1"/>
    </source>
</evidence>
<accession>G4TS47</accession>
<dbReference type="Pfam" id="PF24527">
    <property type="entry name" value="Ig-like_Pom152_9"/>
    <property type="match status" value="1"/>
</dbReference>
<dbReference type="FunCoup" id="G4TS47">
    <property type="interactions" value="64"/>
</dbReference>
<dbReference type="Proteomes" id="UP000007148">
    <property type="component" value="Unassembled WGS sequence"/>
</dbReference>
<dbReference type="OrthoDB" id="5529162at2759"/>
<feature type="domain" description="Nucleoporin POM152 N-terminal transmembrane" evidence="3">
    <location>
        <begin position="14"/>
        <end position="97"/>
    </location>
</feature>
<dbReference type="GO" id="GO:0017056">
    <property type="term" value="F:structural constituent of nuclear pore"/>
    <property type="evidence" value="ECO:0007669"/>
    <property type="project" value="InterPro"/>
</dbReference>
<evidence type="ECO:0000259" key="3">
    <source>
        <dbReference type="Pfam" id="PF24097"/>
    </source>
</evidence>
<keyword evidence="8" id="KW-1185">Reference proteome</keyword>
<dbReference type="PANTHER" id="PTHR28206">
    <property type="entry name" value="NUCLEOPORIN POM152"/>
    <property type="match status" value="1"/>
</dbReference>
<dbReference type="GO" id="GO:0006999">
    <property type="term" value="P:nuclear pore organization"/>
    <property type="evidence" value="ECO:0007669"/>
    <property type="project" value="TreeGrafter"/>
</dbReference>
<dbReference type="InterPro" id="IPR056542">
    <property type="entry name" value="Ig-like_POM152_1st"/>
</dbReference>
<feature type="domain" description="Nucleoporin POM152 first Ig-like" evidence="5">
    <location>
        <begin position="155"/>
        <end position="309"/>
    </location>
</feature>
<evidence type="ECO:0000259" key="2">
    <source>
        <dbReference type="Pfam" id="PF23664"/>
    </source>
</evidence>
<feature type="transmembrane region" description="Helical" evidence="1">
    <location>
        <begin position="79"/>
        <end position="99"/>
    </location>
</feature>
<evidence type="ECO:0000256" key="1">
    <source>
        <dbReference type="SAM" id="Phobius"/>
    </source>
</evidence>
<sequence length="1257" mass="140829">MAAKGPRLPERLIDAPSQRLYILSLGLALQALKAFSFFGALIEGHSVRFFFKWVLYDALFLLFLRFLRIPRLTFRWQSSVLQIALLGLINWLLFGNYTLSFSGASFVPALVYNIWQKLRGDYVGIDGYKVSISELFRGDKHLLGQHTVKLSPISTAKLNPYLESFCIPDHVGHAFVPVLFNNTEPTYITYTLASLHDPTSRSTHHIKKKDILSRVDAHQMVETVAAEESAAAVLSEDEAFDIEFGEYDDPRVKSAQLSQQQKTSTDKHPPLQKTQRLRWIKVNKPGILRLENVQDGRTEVRLRAVTTTVVNCPSAKFVGAEDNKVRCHGEKEQINMQMFGVPPLTLEWQRELAGKREVTTVEGLDPTKDRPKESSFVARELTVPLALDLDSLGEHVYSLNSITDGLGNRVDFFTHTHRHKADYTRTISVLKPAEFAFDKCRAGESVNLLQGEDATLSISARSGDQRDGPWRIAVQYTPTTLEASGANPSTVAKGWTKELVATDRNLKFKVDAPGTYRLLSAKGQVCRSDILSPESCRVIEVPRPKADIEWHKLHECSGDVGVTANLVLHGTPPFRVHYTTQHNGGHETTNSTVIDGSRGEITLQPERSGSYVYKFTALSDKNYRNIPLNGPVIKQTVHPLAGAMFAGTAGRGRTRETTVQSCSGDVVDIPVILKGTAPWNLELQVVGPSGTEKFQVNGIKKDKHTVSVKIPKDVDKDGGTILVDLVSVEDANGCKQILVVPGVSVNVRRVKPTAKFYAKDGVRTTQVLVGEKARLPLRLTGDGPWSVAWRHMAFPERIRRERFDSANDVLVVKLPGVYEIVEVTGDQCPGTVIVPEHTYIVEHIPLPSIRLAKDTRVSQARNGSHIRPPVCVSAPDYVDISLQGAPPFQVTYQTTLDKERPEQHQFSSLQPDYRLPLLTNRAGRVFYEILALGDARYSPQTENREATSLKWEQQVLARPNAYFKNSARLSYCLNDAFMPRPEHQVSQDGLMVLSGKPPFIVHFTIQNMASSEVKKEMLELSTHEWQPQFPDYFFTTVGSYLITIDSVHDASSCEEVKDDMERRKLWVDVAETAMIVPFERRTDVCVGDLLQFQLEGIPPWTINYRFNDKIRQTIQRQPKYTTVANVPGDFSVVSIAHQQAQCQTTISEVKLKVHEIPSAQVSHGTRFEENIREGEQAEIVFTLIGEPPFTFTYQRAELAQYARGRKPKVLETHTVAGIMSSEYSIFSSAEGTWTVTFIADKWCRYPPAKTDPSIESV</sequence>
<feature type="domain" description="Nucleoporin POM152 immunoglobulin-like" evidence="2">
    <location>
        <begin position="878"/>
        <end position="954"/>
    </location>
</feature>